<reference evidence="2" key="1">
    <citation type="submission" date="2021-06" db="EMBL/GenBank/DDBJ databases">
        <authorList>
            <person name="Kallberg Y."/>
            <person name="Tangrot J."/>
            <person name="Rosling A."/>
        </authorList>
    </citation>
    <scope>NUCLEOTIDE SEQUENCE</scope>
    <source>
        <strain evidence="2">MA453B</strain>
    </source>
</reference>
<organism evidence="2 3">
    <name type="scientific">Dentiscutata erythropus</name>
    <dbReference type="NCBI Taxonomy" id="1348616"/>
    <lineage>
        <taxon>Eukaryota</taxon>
        <taxon>Fungi</taxon>
        <taxon>Fungi incertae sedis</taxon>
        <taxon>Mucoromycota</taxon>
        <taxon>Glomeromycotina</taxon>
        <taxon>Glomeromycetes</taxon>
        <taxon>Diversisporales</taxon>
        <taxon>Gigasporaceae</taxon>
        <taxon>Dentiscutata</taxon>
    </lineage>
</organism>
<feature type="region of interest" description="Disordered" evidence="1">
    <location>
        <begin position="1"/>
        <end position="63"/>
    </location>
</feature>
<evidence type="ECO:0000313" key="3">
    <source>
        <dbReference type="Proteomes" id="UP000789405"/>
    </source>
</evidence>
<feature type="non-terminal residue" evidence="2">
    <location>
        <position position="163"/>
    </location>
</feature>
<feature type="region of interest" description="Disordered" evidence="1">
    <location>
        <begin position="143"/>
        <end position="163"/>
    </location>
</feature>
<dbReference type="AlphaFoldDB" id="A0A9N9NWW8"/>
<evidence type="ECO:0000256" key="1">
    <source>
        <dbReference type="SAM" id="MobiDB-lite"/>
    </source>
</evidence>
<dbReference type="OrthoDB" id="8040188at2759"/>
<keyword evidence="3" id="KW-1185">Reference proteome</keyword>
<protein>
    <submittedName>
        <fullName evidence="2">19017_t:CDS:1</fullName>
    </submittedName>
</protein>
<feature type="compositionally biased region" description="Basic and acidic residues" evidence="1">
    <location>
        <begin position="39"/>
        <end position="52"/>
    </location>
</feature>
<sequence length="163" mass="19140">QQECREANTTRKRRQRSTETSQQHVHRQLQDFSTKRQRHFIETKEQRSHRNQSDATFYHQHHSNKPQLKNFARNFAEISPGMCCSNGKIQLYNSAFTFASISITIDPKLANARNSVYMFRTQGSFYYRIGLLLPNLDCDINSEPSDDDYEDNEAQQTTNTRTK</sequence>
<comment type="caution">
    <text evidence="2">The sequence shown here is derived from an EMBL/GenBank/DDBJ whole genome shotgun (WGS) entry which is preliminary data.</text>
</comment>
<feature type="compositionally biased region" description="Acidic residues" evidence="1">
    <location>
        <begin position="144"/>
        <end position="153"/>
    </location>
</feature>
<gene>
    <name evidence="2" type="ORF">DERYTH_LOCUS19572</name>
</gene>
<proteinExistence type="predicted"/>
<feature type="compositionally biased region" description="Polar residues" evidence="1">
    <location>
        <begin position="154"/>
        <end position="163"/>
    </location>
</feature>
<name>A0A9N9NWW8_9GLOM</name>
<dbReference type="Proteomes" id="UP000789405">
    <property type="component" value="Unassembled WGS sequence"/>
</dbReference>
<dbReference type="EMBL" id="CAJVPY010021645">
    <property type="protein sequence ID" value="CAG8780361.1"/>
    <property type="molecule type" value="Genomic_DNA"/>
</dbReference>
<accession>A0A9N9NWW8</accession>
<evidence type="ECO:0000313" key="2">
    <source>
        <dbReference type="EMBL" id="CAG8780361.1"/>
    </source>
</evidence>